<keyword evidence="1" id="KW-0175">Coiled coil</keyword>
<dbReference type="RefSeq" id="WP_172697090.1">
    <property type="nucleotide sequence ID" value="NZ_WKPR01000002.1"/>
</dbReference>
<comment type="caution">
    <text evidence="2">The sequence shown here is derived from an EMBL/GenBank/DDBJ whole genome shotgun (WGS) entry which is preliminary data.</text>
</comment>
<feature type="coiled-coil region" evidence="1">
    <location>
        <begin position="21"/>
        <end position="48"/>
    </location>
</feature>
<dbReference type="EMBL" id="WKPR01000002">
    <property type="protein sequence ID" value="MSB18190.1"/>
    <property type="molecule type" value="Genomic_DNA"/>
</dbReference>
<gene>
    <name evidence="2" type="ORF">GKE97_01510</name>
</gene>
<proteinExistence type="predicted"/>
<protein>
    <submittedName>
        <fullName evidence="2">Uncharacterized protein</fullName>
    </submittedName>
</protein>
<organism evidence="2 3">
    <name type="scientific">Flavonifractor plautii</name>
    <name type="common">Fusobacterium plautii</name>
    <dbReference type="NCBI Taxonomy" id="292800"/>
    <lineage>
        <taxon>Bacteria</taxon>
        <taxon>Bacillati</taxon>
        <taxon>Bacillota</taxon>
        <taxon>Clostridia</taxon>
        <taxon>Eubacteriales</taxon>
        <taxon>Oscillospiraceae</taxon>
        <taxon>Flavonifractor</taxon>
    </lineage>
</organism>
<evidence type="ECO:0000256" key="1">
    <source>
        <dbReference type="SAM" id="Coils"/>
    </source>
</evidence>
<reference evidence="2 3" key="1">
    <citation type="journal article" date="2019" name="Nat. Med.">
        <title>A library of human gut bacterial isolates paired with longitudinal multiomics data enables mechanistic microbiome research.</title>
        <authorList>
            <person name="Poyet M."/>
            <person name="Groussin M."/>
            <person name="Gibbons S.M."/>
            <person name="Avila-Pacheco J."/>
            <person name="Jiang X."/>
            <person name="Kearney S.M."/>
            <person name="Perrotta A.R."/>
            <person name="Berdy B."/>
            <person name="Zhao S."/>
            <person name="Lieberman T.D."/>
            <person name="Swanson P.K."/>
            <person name="Smith M."/>
            <person name="Roesemann S."/>
            <person name="Alexander J.E."/>
            <person name="Rich S.A."/>
            <person name="Livny J."/>
            <person name="Vlamakis H."/>
            <person name="Clish C."/>
            <person name="Bullock K."/>
            <person name="Deik A."/>
            <person name="Scott J."/>
            <person name="Pierce K.A."/>
            <person name="Xavier R.J."/>
            <person name="Alm E.J."/>
        </authorList>
    </citation>
    <scope>NUCLEOTIDE SEQUENCE [LARGE SCALE GENOMIC DNA]</scope>
    <source>
        <strain evidence="2 3">BIOML-A2</strain>
    </source>
</reference>
<dbReference type="Proteomes" id="UP000434475">
    <property type="component" value="Unassembled WGS sequence"/>
</dbReference>
<evidence type="ECO:0000313" key="3">
    <source>
        <dbReference type="Proteomes" id="UP000434475"/>
    </source>
</evidence>
<dbReference type="AlphaFoldDB" id="A0A6I2QZV3"/>
<sequence length="168" mass="19946">MSMVTKQEILEFWKKHETPEAKAERREVEALKKDLRIAQDSIQDAIARYRKTKLRARSKAKAGSEDVFRPLAEYSSQTDIQNAYGYEMISETEYDRLMTLWELREQSSWKDGSYTDRVVEMLEVASRDIWDAYGDPVMEYDEKVSRMHREAERIAAENWRRELDHTAE</sequence>
<name>A0A6I2QZV3_FLAPL</name>
<evidence type="ECO:0000313" key="2">
    <source>
        <dbReference type="EMBL" id="MSB18190.1"/>
    </source>
</evidence>
<accession>A0A6I2QZV3</accession>